<evidence type="ECO:0000256" key="2">
    <source>
        <dbReference type="ARBA" id="ARBA00004922"/>
    </source>
</evidence>
<evidence type="ECO:0000313" key="15">
    <source>
        <dbReference type="EMBL" id="KAK7203873.1"/>
    </source>
</evidence>
<feature type="domain" description="Fringe-like glycosyltransferase" evidence="14">
    <location>
        <begin position="195"/>
        <end position="259"/>
    </location>
</feature>
<gene>
    <name evidence="15" type="ORF">BZA70DRAFT_63401</name>
</gene>
<keyword evidence="8" id="KW-0547">Nucleotide-binding</keyword>
<evidence type="ECO:0000256" key="3">
    <source>
        <dbReference type="ARBA" id="ARBA00006462"/>
    </source>
</evidence>
<evidence type="ECO:0000259" key="14">
    <source>
        <dbReference type="Pfam" id="PF02434"/>
    </source>
</evidence>
<keyword evidence="9" id="KW-0735">Signal-anchor</keyword>
<dbReference type="PANTHER" id="PTHR23033:SF47">
    <property type="entry name" value="APPLE DOMAIN-CONTAINING PROTEIN-RELATED"/>
    <property type="match status" value="1"/>
</dbReference>
<organism evidence="15 16">
    <name type="scientific">Myxozyma melibiosi</name>
    <dbReference type="NCBI Taxonomy" id="54550"/>
    <lineage>
        <taxon>Eukaryota</taxon>
        <taxon>Fungi</taxon>
        <taxon>Dikarya</taxon>
        <taxon>Ascomycota</taxon>
        <taxon>Saccharomycotina</taxon>
        <taxon>Lipomycetes</taxon>
        <taxon>Lipomycetales</taxon>
        <taxon>Lipomycetaceae</taxon>
        <taxon>Myxozyma</taxon>
    </lineage>
</organism>
<keyword evidence="10 13" id="KW-1133">Transmembrane helix</keyword>
<comment type="caution">
    <text evidence="15">The sequence shown here is derived from an EMBL/GenBank/DDBJ whole genome shotgun (WGS) entry which is preliminary data.</text>
</comment>
<evidence type="ECO:0000256" key="1">
    <source>
        <dbReference type="ARBA" id="ARBA00004606"/>
    </source>
</evidence>
<sequence length="483" mass="54785">MTIKIESPTQLSVQDIANFARLRTRSSRRLLQTVGLVFVLLTIANLCFPRSYLLSVTGNSPLFVPLPPAPRFPEHFVHGSRVPGTESVFLMVKTGATVLWKRLPVHLNVTFPQVENYAIYSDAPDSFAGIPVIDTLANVSERLRLSDAFITYRQQQGILRERPEIGAEELAAVVKDAWWLDRFKNLPMLAHAYRTKPNAKWYIFIDGDTFVFWTRLMRWLNTLNPDDVLYMGSRATTGDEDFAHGGSGVVLSNGLMRKVFGRWRTPIEYEYDDFSIADCCGDHVLAHALLEEGIPLSHGPGYPHVRKRFQGEPPSLVYLSPKDWCEEIVTFHHLTPQETTELYDFEAQFGPTEPILYKDVYNRFVMPHIKPGRKGNWDNGSSGKKYTPPTENDGVQTEVGETAYTSHAECRKKCDSDPECLQFKYKKDCCILSDTIRLGQADLSGGDAFSSEWNIGKIRAMRKDSGCDRLYDVDEEEGSFYID</sequence>
<name>A0ABR1F203_9ASCO</name>
<evidence type="ECO:0000256" key="9">
    <source>
        <dbReference type="ARBA" id="ARBA00022968"/>
    </source>
</evidence>
<proteinExistence type="inferred from homology"/>
<keyword evidence="11 13" id="KW-0472">Membrane</keyword>
<evidence type="ECO:0000256" key="6">
    <source>
        <dbReference type="ARBA" id="ARBA00022679"/>
    </source>
</evidence>
<evidence type="ECO:0000256" key="5">
    <source>
        <dbReference type="ARBA" id="ARBA00022676"/>
    </source>
</evidence>
<protein>
    <recommendedName>
        <fullName evidence="4">N-acetylgalactosaminide beta-1,3-galactosyltransferase</fullName>
        <ecNumber evidence="4">2.4.1.122</ecNumber>
    </recommendedName>
</protein>
<feature type="region of interest" description="Disordered" evidence="12">
    <location>
        <begin position="375"/>
        <end position="394"/>
    </location>
</feature>
<dbReference type="Proteomes" id="UP001498771">
    <property type="component" value="Unassembled WGS sequence"/>
</dbReference>
<evidence type="ECO:0000313" key="16">
    <source>
        <dbReference type="Proteomes" id="UP001498771"/>
    </source>
</evidence>
<comment type="pathway">
    <text evidence="2">Protein modification; protein glycosylation.</text>
</comment>
<dbReference type="EC" id="2.4.1.122" evidence="4"/>
<keyword evidence="7 13" id="KW-0812">Transmembrane</keyword>
<evidence type="ECO:0000256" key="12">
    <source>
        <dbReference type="SAM" id="MobiDB-lite"/>
    </source>
</evidence>
<accession>A0ABR1F203</accession>
<dbReference type="EMBL" id="JBBJBU010000010">
    <property type="protein sequence ID" value="KAK7203873.1"/>
    <property type="molecule type" value="Genomic_DNA"/>
</dbReference>
<keyword evidence="6" id="KW-0808">Transferase</keyword>
<evidence type="ECO:0000256" key="8">
    <source>
        <dbReference type="ARBA" id="ARBA00022741"/>
    </source>
</evidence>
<dbReference type="PANTHER" id="PTHR23033">
    <property type="entry name" value="BETA1,3-GALACTOSYLTRANSFERASE"/>
    <property type="match status" value="1"/>
</dbReference>
<feature type="compositionally biased region" description="Polar residues" evidence="12">
    <location>
        <begin position="378"/>
        <end position="394"/>
    </location>
</feature>
<reference evidence="15 16" key="1">
    <citation type="submission" date="2024-03" db="EMBL/GenBank/DDBJ databases">
        <title>Genome-scale model development and genomic sequencing of the oleaginous clade Lipomyces.</title>
        <authorList>
            <consortium name="Lawrence Berkeley National Laboratory"/>
            <person name="Czajka J.J."/>
            <person name="Han Y."/>
            <person name="Kim J."/>
            <person name="Mondo S.J."/>
            <person name="Hofstad B.A."/>
            <person name="Robles A."/>
            <person name="Haridas S."/>
            <person name="Riley R."/>
            <person name="LaButti K."/>
            <person name="Pangilinan J."/>
            <person name="Andreopoulos W."/>
            <person name="Lipzen A."/>
            <person name="Yan J."/>
            <person name="Wang M."/>
            <person name="Ng V."/>
            <person name="Grigoriev I.V."/>
            <person name="Spatafora J.W."/>
            <person name="Magnuson J.K."/>
            <person name="Baker S.E."/>
            <person name="Pomraning K.R."/>
        </authorList>
    </citation>
    <scope>NUCLEOTIDE SEQUENCE [LARGE SCALE GENOMIC DNA]</scope>
    <source>
        <strain evidence="15 16">Phaff 52-87</strain>
    </source>
</reference>
<keyword evidence="5" id="KW-0328">Glycosyltransferase</keyword>
<evidence type="ECO:0000256" key="13">
    <source>
        <dbReference type="SAM" id="Phobius"/>
    </source>
</evidence>
<dbReference type="Gene3D" id="3.90.550.50">
    <property type="match status" value="1"/>
</dbReference>
<evidence type="ECO:0000256" key="4">
    <source>
        <dbReference type="ARBA" id="ARBA00012557"/>
    </source>
</evidence>
<feature type="transmembrane region" description="Helical" evidence="13">
    <location>
        <begin position="30"/>
        <end position="53"/>
    </location>
</feature>
<dbReference type="RefSeq" id="XP_064766906.1">
    <property type="nucleotide sequence ID" value="XM_064915270.1"/>
</dbReference>
<evidence type="ECO:0000256" key="7">
    <source>
        <dbReference type="ARBA" id="ARBA00022692"/>
    </source>
</evidence>
<dbReference type="InterPro" id="IPR026050">
    <property type="entry name" value="C1GALT1/C1GALT1_chp1"/>
</dbReference>
<dbReference type="Pfam" id="PF02434">
    <property type="entry name" value="Fringe"/>
    <property type="match status" value="1"/>
</dbReference>
<dbReference type="InterPro" id="IPR003378">
    <property type="entry name" value="Fringe-like_glycosylTrfase"/>
</dbReference>
<comment type="similarity">
    <text evidence="3">Belongs to the glycosyltransferase 31 family. Beta3-Gal-T subfamily.</text>
</comment>
<dbReference type="GeneID" id="90040782"/>
<comment type="subcellular location">
    <subcellularLocation>
        <location evidence="1">Membrane</location>
        <topology evidence="1">Single-pass type II membrane protein</topology>
    </subcellularLocation>
</comment>
<evidence type="ECO:0000256" key="11">
    <source>
        <dbReference type="ARBA" id="ARBA00023136"/>
    </source>
</evidence>
<evidence type="ECO:0000256" key="10">
    <source>
        <dbReference type="ARBA" id="ARBA00022989"/>
    </source>
</evidence>
<keyword evidence="16" id="KW-1185">Reference proteome</keyword>